<gene>
    <name evidence="2" type="ORF">EVJ58_g6330</name>
</gene>
<feature type="compositionally biased region" description="Basic and acidic residues" evidence="1">
    <location>
        <begin position="153"/>
        <end position="168"/>
    </location>
</feature>
<evidence type="ECO:0000256" key="1">
    <source>
        <dbReference type="SAM" id="MobiDB-lite"/>
    </source>
</evidence>
<evidence type="ECO:0000313" key="2">
    <source>
        <dbReference type="EMBL" id="TFY58582.1"/>
    </source>
</evidence>
<sequence length="389" mass="42544">MQTADSLCALLSRTDVLVKMPPPPTACAVMMLAIEAELKSSLPHTGLLAQLLGSRFDTAKVTVMQRYKIIYDLVEEWIREVPWLDAHERKNGGTGRSKVAKRVVVARGLKDVLQFQDEISAKKMEAQAMPRLDLEMENPSTDDKEELEDDPDTDGRWRFCQDNRRRGDAVGGSGAQSAPPRARRPSGRADLDLLSHILTADASSLPHVFANAPSRLQLLAASRACESDIPDEELFADGELDGLLRSAEEAGQLRTALGWDEEEEDASGPPLPQKQRKKRKRGADEEDGGGVGGSKRINMDALAKLLDPSLDLAAEYVFGDKNDYLADDDEEDADDENAEHAPRSFFDGDGDPDMPPSAQLEGGADEGEIVEEWRPMSPGGGGYDADRYV</sequence>
<evidence type="ECO:0000313" key="3">
    <source>
        <dbReference type="Proteomes" id="UP000298390"/>
    </source>
</evidence>
<organism evidence="2 3">
    <name type="scientific">Rhodofomes roseus</name>
    <dbReference type="NCBI Taxonomy" id="34475"/>
    <lineage>
        <taxon>Eukaryota</taxon>
        <taxon>Fungi</taxon>
        <taxon>Dikarya</taxon>
        <taxon>Basidiomycota</taxon>
        <taxon>Agaricomycotina</taxon>
        <taxon>Agaricomycetes</taxon>
        <taxon>Polyporales</taxon>
        <taxon>Rhodofomes</taxon>
    </lineage>
</organism>
<feature type="compositionally biased region" description="Acidic residues" evidence="1">
    <location>
        <begin position="325"/>
        <end position="337"/>
    </location>
</feature>
<feature type="region of interest" description="Disordered" evidence="1">
    <location>
        <begin position="257"/>
        <end position="297"/>
    </location>
</feature>
<comment type="caution">
    <text evidence="2">The sequence shown here is derived from an EMBL/GenBank/DDBJ whole genome shotgun (WGS) entry which is preliminary data.</text>
</comment>
<accession>A0A4Y9Y8U3</accession>
<reference evidence="2 3" key="1">
    <citation type="submission" date="2019-01" db="EMBL/GenBank/DDBJ databases">
        <title>Genome sequencing of the rare red list fungi Fomitopsis rosea.</title>
        <authorList>
            <person name="Buettner E."/>
            <person name="Kellner H."/>
        </authorList>
    </citation>
    <scope>NUCLEOTIDE SEQUENCE [LARGE SCALE GENOMIC DNA]</scope>
    <source>
        <strain evidence="2 3">DSM 105464</strain>
    </source>
</reference>
<feature type="compositionally biased region" description="Acidic residues" evidence="1">
    <location>
        <begin position="143"/>
        <end position="152"/>
    </location>
</feature>
<protein>
    <submittedName>
        <fullName evidence="2">Uncharacterized protein</fullName>
    </submittedName>
</protein>
<dbReference type="STRING" id="34475.A0A4Y9Y8U3"/>
<dbReference type="Proteomes" id="UP000298390">
    <property type="component" value="Unassembled WGS sequence"/>
</dbReference>
<proteinExistence type="predicted"/>
<dbReference type="AlphaFoldDB" id="A0A4Y9Y8U3"/>
<dbReference type="EMBL" id="SEKV01000351">
    <property type="protein sequence ID" value="TFY58582.1"/>
    <property type="molecule type" value="Genomic_DNA"/>
</dbReference>
<feature type="region of interest" description="Disordered" evidence="1">
    <location>
        <begin position="126"/>
        <end position="187"/>
    </location>
</feature>
<feature type="region of interest" description="Disordered" evidence="1">
    <location>
        <begin position="323"/>
        <end position="389"/>
    </location>
</feature>
<name>A0A4Y9Y8U3_9APHY</name>